<evidence type="ECO:0000313" key="1">
    <source>
        <dbReference type="EMBL" id="PNU02097.1"/>
    </source>
</evidence>
<protein>
    <submittedName>
        <fullName evidence="1">Uncharacterized protein</fullName>
    </submittedName>
</protein>
<keyword evidence="2" id="KW-1185">Reference proteome</keyword>
<name>A0A2K2FTH4_9SPHN</name>
<sequence>MNEDLCHRRLYRSPYLVIPRLALQAMPDEWQDRLEALLKEADAAGLDCPQYQVFRDDGPGSEYTRARVVNEATGFVRLVRGSDDPWANYKYGDVRKICPTFKDSRHA</sequence>
<proteinExistence type="predicted"/>
<evidence type="ECO:0000313" key="2">
    <source>
        <dbReference type="Proteomes" id="UP000236327"/>
    </source>
</evidence>
<comment type="caution">
    <text evidence="1">The sequence shown here is derived from an EMBL/GenBank/DDBJ whole genome shotgun (WGS) entry which is preliminary data.</text>
</comment>
<accession>A0A2K2FTH4</accession>
<dbReference type="AlphaFoldDB" id="A0A2K2FTH4"/>
<gene>
    <name evidence="1" type="ORF">A8V01_26905</name>
</gene>
<reference evidence="1 2" key="1">
    <citation type="submission" date="2016-05" db="EMBL/GenBank/DDBJ databases">
        <title>Complete genome sequence of Novosphingobium guangzhouense SA925(T).</title>
        <authorList>
            <person name="Sha S."/>
        </authorList>
    </citation>
    <scope>NUCLEOTIDE SEQUENCE [LARGE SCALE GENOMIC DNA]</scope>
    <source>
        <strain evidence="1 2">SA925</strain>
    </source>
</reference>
<dbReference type="EMBL" id="LYMM01000087">
    <property type="protein sequence ID" value="PNU02097.1"/>
    <property type="molecule type" value="Genomic_DNA"/>
</dbReference>
<organism evidence="1 2">
    <name type="scientific">Novosphingobium guangzhouense</name>
    <dbReference type="NCBI Taxonomy" id="1850347"/>
    <lineage>
        <taxon>Bacteria</taxon>
        <taxon>Pseudomonadati</taxon>
        <taxon>Pseudomonadota</taxon>
        <taxon>Alphaproteobacteria</taxon>
        <taxon>Sphingomonadales</taxon>
        <taxon>Sphingomonadaceae</taxon>
        <taxon>Novosphingobium</taxon>
    </lineage>
</organism>
<dbReference type="Proteomes" id="UP000236327">
    <property type="component" value="Unassembled WGS sequence"/>
</dbReference>